<sequence length="141" mass="15542">MELWSTRIYLPQSQEDEVHLRSNHYKTNGSLIACLGPSMISTQKIEMVLHTPDDGAPGANKMADGELNVDSLITRLLEVLHQPLKASLWRNVPQLACTVTCAPGHLQQQALVSWPFIRGRLCQALTTIPKQGEKATVKCAA</sequence>
<dbReference type="Proteomes" id="UP000308365">
    <property type="component" value="Unassembled WGS sequence"/>
</dbReference>
<proteinExistence type="predicted"/>
<feature type="non-terminal residue" evidence="1">
    <location>
        <position position="141"/>
    </location>
</feature>
<comment type="caution">
    <text evidence="1">The sequence shown here is derived from an EMBL/GenBank/DDBJ whole genome shotgun (WGS) entry which is preliminary data.</text>
</comment>
<dbReference type="AlphaFoldDB" id="A0A4U1EGY7"/>
<dbReference type="EMBL" id="RWIC01001579">
    <property type="protein sequence ID" value="TKC35273.1"/>
    <property type="molecule type" value="Genomic_DNA"/>
</dbReference>
<name>A0A4U1EGY7_MONMO</name>
<reference evidence="2" key="1">
    <citation type="journal article" date="2019" name="IScience">
        <title>Narwhal Genome Reveals Long-Term Low Genetic Diversity despite Current Large Abundance Size.</title>
        <authorList>
            <person name="Westbury M.V."/>
            <person name="Petersen B."/>
            <person name="Garde E."/>
            <person name="Heide-Jorgensen M.P."/>
            <person name="Lorenzen E.D."/>
        </authorList>
    </citation>
    <scope>NUCLEOTIDE SEQUENCE [LARGE SCALE GENOMIC DNA]</scope>
</reference>
<accession>A0A4U1EGY7</accession>
<protein>
    <submittedName>
        <fullName evidence="1">Uncharacterized protein</fullName>
    </submittedName>
</protein>
<gene>
    <name evidence="1" type="ORF">EI555_015366</name>
</gene>
<evidence type="ECO:0000313" key="1">
    <source>
        <dbReference type="EMBL" id="TKC35273.1"/>
    </source>
</evidence>
<evidence type="ECO:0000313" key="2">
    <source>
        <dbReference type="Proteomes" id="UP000308365"/>
    </source>
</evidence>
<organism evidence="1 2">
    <name type="scientific">Monodon monoceros</name>
    <name type="common">Narwhal</name>
    <name type="synonym">Ceratodon monodon</name>
    <dbReference type="NCBI Taxonomy" id="40151"/>
    <lineage>
        <taxon>Eukaryota</taxon>
        <taxon>Metazoa</taxon>
        <taxon>Chordata</taxon>
        <taxon>Craniata</taxon>
        <taxon>Vertebrata</taxon>
        <taxon>Euteleostomi</taxon>
        <taxon>Mammalia</taxon>
        <taxon>Eutheria</taxon>
        <taxon>Laurasiatheria</taxon>
        <taxon>Artiodactyla</taxon>
        <taxon>Whippomorpha</taxon>
        <taxon>Cetacea</taxon>
        <taxon>Odontoceti</taxon>
        <taxon>Monodontidae</taxon>
        <taxon>Monodon</taxon>
    </lineage>
</organism>